<sequence length="187" mass="21012">MASNQPPKSVLKRLAELERICEELTGQVEALTAERNAFKVKYEDILLENIRLQEKMREYRERLRRHEPIEVKAVVVEEAAMEEDAEPKKGELDAFADLPLKIAVIGGTDAWQAKVMERHPGFKVIGSSKNFDRDKLSGTDILVINTNAVSHACTQKAKGEVDKGTEILTISTNNLEILDKKIMDILA</sequence>
<proteinExistence type="predicted"/>
<evidence type="ECO:0008006" key="4">
    <source>
        <dbReference type="Google" id="ProtNLM"/>
    </source>
</evidence>
<dbReference type="RefSeq" id="WP_074571893.1">
    <property type="nucleotide sequence ID" value="NZ_FNJQ01000009.1"/>
</dbReference>
<feature type="coiled-coil region" evidence="1">
    <location>
        <begin position="14"/>
        <end position="62"/>
    </location>
</feature>
<evidence type="ECO:0000313" key="3">
    <source>
        <dbReference type="Proteomes" id="UP000182412"/>
    </source>
</evidence>
<dbReference type="OrthoDB" id="1665836at2"/>
<dbReference type="AlphaFoldDB" id="A0A1H0QRM1"/>
<gene>
    <name evidence="2" type="ORF">SAMN05216366_1095</name>
</gene>
<dbReference type="Proteomes" id="UP000182412">
    <property type="component" value="Unassembled WGS sequence"/>
</dbReference>
<reference evidence="2 3" key="1">
    <citation type="submission" date="2016-10" db="EMBL/GenBank/DDBJ databases">
        <authorList>
            <person name="de Groot N.N."/>
        </authorList>
    </citation>
    <scope>NUCLEOTIDE SEQUENCE [LARGE SCALE GENOMIC DNA]</scope>
    <source>
        <strain evidence="2 3">S137</strain>
    </source>
</reference>
<protein>
    <recommendedName>
        <fullName evidence="4">DUF2325 domain-containing protein</fullName>
    </recommendedName>
</protein>
<evidence type="ECO:0000313" key="2">
    <source>
        <dbReference type="EMBL" id="SDP19338.1"/>
    </source>
</evidence>
<organism evidence="2 3">
    <name type="scientific">Selenomonas ruminantium</name>
    <dbReference type="NCBI Taxonomy" id="971"/>
    <lineage>
        <taxon>Bacteria</taxon>
        <taxon>Bacillati</taxon>
        <taxon>Bacillota</taxon>
        <taxon>Negativicutes</taxon>
        <taxon>Selenomonadales</taxon>
        <taxon>Selenomonadaceae</taxon>
        <taxon>Selenomonas</taxon>
    </lineage>
</organism>
<name>A0A1H0QRM1_SELRU</name>
<dbReference type="EMBL" id="FNJQ01000009">
    <property type="protein sequence ID" value="SDP19338.1"/>
    <property type="molecule type" value="Genomic_DNA"/>
</dbReference>
<accession>A0A1H0QRM1</accession>
<keyword evidence="1" id="KW-0175">Coiled coil</keyword>
<evidence type="ECO:0000256" key="1">
    <source>
        <dbReference type="SAM" id="Coils"/>
    </source>
</evidence>